<sequence length="513" mass="57363">MQGQAETLQDIPWYRDHSVTPFQLKKRISLNSRKASRFCTIAVFPWTKDSSDAFLSDRQTSLDPEVWEKILHDFSGAVALGSDTKRQGKPGTETVHVFFLRSAKRPIRINLPEQIVQDRILSTDKVNVAWVLNPDDSYKPYLVITNRYQAYVYSFEQNTIISTLRGHGNHITSIAVHPTLPHIFATTSRDFSVRLYDLTQTPKEAPDNPGWPPQSKKPSLAGPAHGLDITGVEGYGLGRCIMVLMGGSSGGHQGDVFAAAFHKHYPIIATCGMDRAVKIWHIPFPFNTDQKLVREDKPLFSSSGIHNARVLSIAWITDDILLSHSAPAIMRIPEPEDVAHDLDLDPGSIALWRWLGKDRFFPVDWTNKPNHRTVLRGCASDYQESASYKIISSIPLPPTPTQFEIPTSFQVFTDDCHDPLVLYTHPQREGITILNVADFPPRRRPLCRWAGEDELADAAGGLSIDDDIVPCWQVGPEDEEEDKVETCAMLPSGQVLVAAGGRNLWAWVQVSSE</sequence>
<dbReference type="EMBL" id="JBAHYK010000007">
    <property type="protein sequence ID" value="KAL0581597.1"/>
    <property type="molecule type" value="Genomic_DNA"/>
</dbReference>
<keyword evidence="9" id="KW-1185">Reference proteome</keyword>
<dbReference type="InterPro" id="IPR015943">
    <property type="entry name" value="WD40/YVTN_repeat-like_dom_sf"/>
</dbReference>
<evidence type="ECO:0000313" key="8">
    <source>
        <dbReference type="EMBL" id="KAL0581597.1"/>
    </source>
</evidence>
<evidence type="ECO:0000256" key="5">
    <source>
        <dbReference type="ARBA" id="ARBA00023163"/>
    </source>
</evidence>
<evidence type="ECO:0000313" key="9">
    <source>
        <dbReference type="Proteomes" id="UP001465976"/>
    </source>
</evidence>
<evidence type="ECO:0000256" key="2">
    <source>
        <dbReference type="ARBA" id="ARBA00022574"/>
    </source>
</evidence>
<keyword evidence="5" id="KW-0804">Transcription</keyword>
<feature type="repeat" description="WD" evidence="6">
    <location>
        <begin position="164"/>
        <end position="198"/>
    </location>
</feature>
<dbReference type="Gene3D" id="2.130.10.10">
    <property type="entry name" value="YVTN repeat-like/Quinoprotein amine dehydrogenase"/>
    <property type="match status" value="1"/>
</dbReference>
<dbReference type="Proteomes" id="UP001465976">
    <property type="component" value="Unassembled WGS sequence"/>
</dbReference>
<feature type="repeat" description="WD" evidence="6">
    <location>
        <begin position="249"/>
        <end position="282"/>
    </location>
</feature>
<dbReference type="PROSITE" id="PS50082">
    <property type="entry name" value="WD_REPEATS_2"/>
    <property type="match status" value="2"/>
</dbReference>
<accession>A0ABR3G181</accession>
<feature type="region of interest" description="Disordered" evidence="7">
    <location>
        <begin position="201"/>
        <end position="223"/>
    </location>
</feature>
<evidence type="ECO:0000256" key="4">
    <source>
        <dbReference type="ARBA" id="ARBA00023015"/>
    </source>
</evidence>
<evidence type="ECO:0000256" key="7">
    <source>
        <dbReference type="SAM" id="MobiDB-lite"/>
    </source>
</evidence>
<dbReference type="SUPFAM" id="SSF50978">
    <property type="entry name" value="WD40 repeat-like"/>
    <property type="match status" value="1"/>
</dbReference>
<keyword evidence="4" id="KW-0805">Transcription regulation</keyword>
<proteinExistence type="inferred from homology"/>
<organism evidence="8 9">
    <name type="scientific">Marasmius crinis-equi</name>
    <dbReference type="NCBI Taxonomy" id="585013"/>
    <lineage>
        <taxon>Eukaryota</taxon>
        <taxon>Fungi</taxon>
        <taxon>Dikarya</taxon>
        <taxon>Basidiomycota</taxon>
        <taxon>Agaricomycotina</taxon>
        <taxon>Agaricomycetes</taxon>
        <taxon>Agaricomycetidae</taxon>
        <taxon>Agaricales</taxon>
        <taxon>Marasmiineae</taxon>
        <taxon>Marasmiaceae</taxon>
        <taxon>Marasmius</taxon>
    </lineage>
</organism>
<name>A0ABR3G181_9AGAR</name>
<dbReference type="InterPro" id="IPR051243">
    <property type="entry name" value="PcG_WD-repeat"/>
</dbReference>
<dbReference type="InterPro" id="IPR036322">
    <property type="entry name" value="WD40_repeat_dom_sf"/>
</dbReference>
<keyword evidence="2 6" id="KW-0853">WD repeat</keyword>
<comment type="similarity">
    <text evidence="1">Belongs to the WD repeat ESC family.</text>
</comment>
<evidence type="ECO:0000256" key="1">
    <source>
        <dbReference type="ARBA" id="ARBA00008075"/>
    </source>
</evidence>
<dbReference type="InterPro" id="IPR001680">
    <property type="entry name" value="WD40_rpt"/>
</dbReference>
<dbReference type="SMART" id="SM00320">
    <property type="entry name" value="WD40"/>
    <property type="match status" value="2"/>
</dbReference>
<dbReference type="PROSITE" id="PS50294">
    <property type="entry name" value="WD_REPEATS_REGION"/>
    <property type="match status" value="1"/>
</dbReference>
<dbReference type="Pfam" id="PF00400">
    <property type="entry name" value="WD40"/>
    <property type="match status" value="2"/>
</dbReference>
<evidence type="ECO:0000256" key="3">
    <source>
        <dbReference type="ARBA" id="ARBA00022737"/>
    </source>
</evidence>
<dbReference type="PANTHER" id="PTHR10253">
    <property type="entry name" value="POLYCOMB PROTEIN"/>
    <property type="match status" value="1"/>
</dbReference>
<comment type="caution">
    <text evidence="8">The sequence shown here is derived from an EMBL/GenBank/DDBJ whole genome shotgun (WGS) entry which is preliminary data.</text>
</comment>
<protein>
    <recommendedName>
        <fullName evidence="10">WD40 repeat-like protein</fullName>
    </recommendedName>
</protein>
<keyword evidence="3" id="KW-0677">Repeat</keyword>
<evidence type="ECO:0008006" key="10">
    <source>
        <dbReference type="Google" id="ProtNLM"/>
    </source>
</evidence>
<evidence type="ECO:0000256" key="6">
    <source>
        <dbReference type="PROSITE-ProRule" id="PRU00221"/>
    </source>
</evidence>
<gene>
    <name evidence="8" type="ORF">V5O48_000413</name>
</gene>
<reference evidence="8 9" key="1">
    <citation type="submission" date="2024-02" db="EMBL/GenBank/DDBJ databases">
        <title>A draft genome for the cacao thread blight pathogen Marasmius crinis-equi.</title>
        <authorList>
            <person name="Cohen S.P."/>
            <person name="Baruah I.K."/>
            <person name="Amoako-Attah I."/>
            <person name="Bukari Y."/>
            <person name="Meinhardt L.W."/>
            <person name="Bailey B.A."/>
        </authorList>
    </citation>
    <scope>NUCLEOTIDE SEQUENCE [LARGE SCALE GENOMIC DNA]</scope>
    <source>
        <strain evidence="8 9">GH-76</strain>
    </source>
</reference>